<proteinExistence type="predicted"/>
<keyword evidence="2" id="KW-1185">Reference proteome</keyword>
<organism evidence="1 2">
    <name type="scientific">Hymenobacter qilianensis</name>
    <dbReference type="NCBI Taxonomy" id="1385715"/>
    <lineage>
        <taxon>Bacteria</taxon>
        <taxon>Pseudomonadati</taxon>
        <taxon>Bacteroidota</taxon>
        <taxon>Cytophagia</taxon>
        <taxon>Cytophagales</taxon>
        <taxon>Hymenobacteraceae</taxon>
        <taxon>Hymenobacter</taxon>
    </lineage>
</organism>
<evidence type="ECO:0000313" key="1">
    <source>
        <dbReference type="EMBL" id="GGF80381.1"/>
    </source>
</evidence>
<reference evidence="1 2" key="1">
    <citation type="journal article" date="2019" name="Int. J. Syst. Evol. Microbiol.">
        <title>The Global Catalogue of Microorganisms (GCM) 10K type strain sequencing project: providing services to taxonomists for standard genome sequencing and annotation.</title>
        <authorList>
            <consortium name="The Broad Institute Genomics Platform"/>
            <consortium name="The Broad Institute Genome Sequencing Center for Infectious Disease"/>
            <person name="Wu L."/>
            <person name="Ma J."/>
        </authorList>
    </citation>
    <scope>NUCLEOTIDE SEQUENCE [LARGE SCALE GENOMIC DNA]</scope>
    <source>
        <strain evidence="1 2">CGMCC 1.12720</strain>
    </source>
</reference>
<gene>
    <name evidence="1" type="ORF">GCM10011375_39360</name>
</gene>
<accession>A0ACB5PX24</accession>
<name>A0ACB5PX24_9BACT</name>
<comment type="caution">
    <text evidence="1">The sequence shown here is derived from an EMBL/GenBank/DDBJ whole genome shotgun (WGS) entry which is preliminary data.</text>
</comment>
<dbReference type="EMBL" id="BMFN01000006">
    <property type="protein sequence ID" value="GGF80381.1"/>
    <property type="molecule type" value="Genomic_DNA"/>
</dbReference>
<protein>
    <submittedName>
        <fullName evidence="1">Uncharacterized protein</fullName>
    </submittedName>
</protein>
<dbReference type="Proteomes" id="UP000605392">
    <property type="component" value="Unassembled WGS sequence"/>
</dbReference>
<evidence type="ECO:0000313" key="2">
    <source>
        <dbReference type="Proteomes" id="UP000605392"/>
    </source>
</evidence>
<sequence>MPIALSTDGVLFLAILEDLHQAGLIVVSSEFIITDGDVKQSGGYLVVGAEPADIQKINLTDLGSQFLHFINSK</sequence>